<sequence length="465" mass="49050">MTVHMTDASTAPSQALADFASRLRFEDIPTPVLDRALVHILDGLGLALASTTFPFAGPTLAAVRELSGGTGCRVIGQTFRAAPRDAAMANGVLIHGLDYDDTHLQAIVHPTAAVLPAVLAVAEDRGLSGRDALTAFCIGMETCIRLGAAVKGGFHHTGFHATGVLAHFSSALAAGRLMHAPAEALVSALGIAASTASGVQVFLEEGAWTKRLHPGWAAAGGITAATLARHGFVGPTRALEGRFGLFDTHLHSHAKDVDIRFLTEGLGERWMMEDTALKPYPVCHFIHGAADAALELHPQIGGAAIRSVDIALPQDTLKIVAEPIDHKRNARNEYEAKFSAPFVVAATLLRGRFGLPDLTDAAIADETVQALARRCTCHADPKSLFPEYFSGGVRVTLEDGRQLGTHVPVNSGAGTRRMTLEETTEKFLQNTGLAISDDRAMTIRDRVLGLASAPVADLVSVLGGE</sequence>
<dbReference type="InterPro" id="IPR042183">
    <property type="entry name" value="MmgE/PrpD_sf_1"/>
</dbReference>
<reference evidence="5" key="1">
    <citation type="journal article" date="2019" name="Int. J. Syst. Evol. Microbiol.">
        <title>The Global Catalogue of Microorganisms (GCM) 10K type strain sequencing project: providing services to taxonomists for standard genome sequencing and annotation.</title>
        <authorList>
            <consortium name="The Broad Institute Genomics Platform"/>
            <consortium name="The Broad Institute Genome Sequencing Center for Infectious Disease"/>
            <person name="Wu L."/>
            <person name="Ma J."/>
        </authorList>
    </citation>
    <scope>NUCLEOTIDE SEQUENCE [LARGE SCALE GENOMIC DNA]</scope>
    <source>
        <strain evidence="5">CGMCC 1.12664</strain>
    </source>
</reference>
<evidence type="ECO:0000256" key="1">
    <source>
        <dbReference type="ARBA" id="ARBA00006174"/>
    </source>
</evidence>
<proteinExistence type="inferred from homology"/>
<feature type="domain" description="MmgE/PrpD C-terminal" evidence="3">
    <location>
        <begin position="280"/>
        <end position="443"/>
    </location>
</feature>
<dbReference type="Pfam" id="PF19305">
    <property type="entry name" value="MmgE_PrpD_C"/>
    <property type="match status" value="1"/>
</dbReference>
<organism evidence="4 5">
    <name type="scientific">Primorskyibacter flagellatus</name>
    <dbReference type="NCBI Taxonomy" id="1387277"/>
    <lineage>
        <taxon>Bacteria</taxon>
        <taxon>Pseudomonadati</taxon>
        <taxon>Pseudomonadota</taxon>
        <taxon>Alphaproteobacteria</taxon>
        <taxon>Rhodobacterales</taxon>
        <taxon>Roseobacteraceae</taxon>
        <taxon>Primorskyibacter</taxon>
    </lineage>
</organism>
<dbReference type="GO" id="GO:0016829">
    <property type="term" value="F:lyase activity"/>
    <property type="evidence" value="ECO:0007669"/>
    <property type="project" value="InterPro"/>
</dbReference>
<dbReference type="PANTHER" id="PTHR16943">
    <property type="entry name" value="2-METHYLCITRATE DEHYDRATASE-RELATED"/>
    <property type="match status" value="1"/>
</dbReference>
<dbReference type="InterPro" id="IPR042188">
    <property type="entry name" value="MmgE/PrpD_sf_2"/>
</dbReference>
<gene>
    <name evidence="4" type="ORF">GCM10011360_42640</name>
</gene>
<comment type="caution">
    <text evidence="4">The sequence shown here is derived from an EMBL/GenBank/DDBJ whole genome shotgun (WGS) entry which is preliminary data.</text>
</comment>
<dbReference type="Proteomes" id="UP000612855">
    <property type="component" value="Unassembled WGS sequence"/>
</dbReference>
<evidence type="ECO:0000259" key="3">
    <source>
        <dbReference type="Pfam" id="PF19305"/>
    </source>
</evidence>
<dbReference type="InterPro" id="IPR005656">
    <property type="entry name" value="MmgE_PrpD"/>
</dbReference>
<dbReference type="Gene3D" id="3.30.1330.120">
    <property type="entry name" value="2-methylcitrate dehydratase PrpD"/>
    <property type="match status" value="1"/>
</dbReference>
<dbReference type="Pfam" id="PF03972">
    <property type="entry name" value="MmgE_PrpD_N"/>
    <property type="match status" value="1"/>
</dbReference>
<keyword evidence="5" id="KW-1185">Reference proteome</keyword>
<protein>
    <submittedName>
        <fullName evidence="4">MmgE/Prp family protein</fullName>
    </submittedName>
</protein>
<evidence type="ECO:0000313" key="4">
    <source>
        <dbReference type="EMBL" id="GGE51165.1"/>
    </source>
</evidence>
<dbReference type="InterPro" id="IPR045336">
    <property type="entry name" value="MmgE_PrpD_N"/>
</dbReference>
<dbReference type="AlphaFoldDB" id="A0A917EJI4"/>
<accession>A0A917EJI4</accession>
<feature type="domain" description="MmgE/PrpD N-terminal" evidence="2">
    <location>
        <begin position="14"/>
        <end position="253"/>
    </location>
</feature>
<dbReference type="EMBL" id="BMFJ01000004">
    <property type="protein sequence ID" value="GGE51165.1"/>
    <property type="molecule type" value="Genomic_DNA"/>
</dbReference>
<dbReference type="RefSeq" id="WP_188479750.1">
    <property type="nucleotide sequence ID" value="NZ_BMFJ01000004.1"/>
</dbReference>
<dbReference type="Gene3D" id="1.10.4100.10">
    <property type="entry name" value="2-methylcitrate dehydratase PrpD"/>
    <property type="match status" value="1"/>
</dbReference>
<comment type="similarity">
    <text evidence="1">Belongs to the PrpD family.</text>
</comment>
<dbReference type="PANTHER" id="PTHR16943:SF8">
    <property type="entry name" value="2-METHYLCITRATE DEHYDRATASE"/>
    <property type="match status" value="1"/>
</dbReference>
<evidence type="ECO:0000259" key="2">
    <source>
        <dbReference type="Pfam" id="PF03972"/>
    </source>
</evidence>
<name>A0A917EJI4_9RHOB</name>
<dbReference type="InterPro" id="IPR036148">
    <property type="entry name" value="MmgE/PrpD_sf"/>
</dbReference>
<evidence type="ECO:0000313" key="5">
    <source>
        <dbReference type="Proteomes" id="UP000612855"/>
    </source>
</evidence>
<dbReference type="InterPro" id="IPR045337">
    <property type="entry name" value="MmgE_PrpD_C"/>
</dbReference>
<dbReference type="SUPFAM" id="SSF103378">
    <property type="entry name" value="2-methylcitrate dehydratase PrpD"/>
    <property type="match status" value="1"/>
</dbReference>